<evidence type="ECO:0000256" key="3">
    <source>
        <dbReference type="ARBA" id="ARBA00023015"/>
    </source>
</evidence>
<dbReference type="GO" id="GO:0008270">
    <property type="term" value="F:zinc ion binding"/>
    <property type="evidence" value="ECO:0007669"/>
    <property type="project" value="InterPro"/>
</dbReference>
<reference evidence="8" key="1">
    <citation type="submission" date="2023-01" db="EMBL/GenBank/DDBJ databases">
        <title>Exophiala dermititidis isolated from Cystic Fibrosis Patient.</title>
        <authorList>
            <person name="Kurbessoian T."/>
            <person name="Crocker A."/>
            <person name="Murante D."/>
            <person name="Hogan D.A."/>
            <person name="Stajich J.E."/>
        </authorList>
    </citation>
    <scope>NUCLEOTIDE SEQUENCE</scope>
    <source>
        <strain evidence="8">Ex8</strain>
    </source>
</reference>
<dbReference type="CDD" id="cd00067">
    <property type="entry name" value="GAL4"/>
    <property type="match status" value="1"/>
</dbReference>
<dbReference type="PROSITE" id="PS50048">
    <property type="entry name" value="ZN2_CY6_FUNGAL_2"/>
    <property type="match status" value="1"/>
</dbReference>
<evidence type="ECO:0000256" key="1">
    <source>
        <dbReference type="ARBA" id="ARBA00022723"/>
    </source>
</evidence>
<dbReference type="PANTHER" id="PTHR36206:SF16">
    <property type="entry name" value="TRANSCRIPTION FACTOR DOMAIN-CONTAINING PROTEIN-RELATED"/>
    <property type="match status" value="1"/>
</dbReference>
<evidence type="ECO:0000313" key="9">
    <source>
        <dbReference type="Proteomes" id="UP001161757"/>
    </source>
</evidence>
<dbReference type="PROSITE" id="PS00463">
    <property type="entry name" value="ZN2_CY6_FUNGAL_1"/>
    <property type="match status" value="1"/>
</dbReference>
<dbReference type="PANTHER" id="PTHR36206">
    <property type="entry name" value="ASPERCRYPTIN BIOSYNTHESIS CLUSTER-SPECIFIC TRANSCRIPTION REGULATOR ATNN-RELATED"/>
    <property type="match status" value="1"/>
</dbReference>
<dbReference type="Gene3D" id="4.10.240.10">
    <property type="entry name" value="Zn(2)-C6 fungal-type DNA-binding domain"/>
    <property type="match status" value="1"/>
</dbReference>
<evidence type="ECO:0000313" key="8">
    <source>
        <dbReference type="EMBL" id="KAJ8987458.1"/>
    </source>
</evidence>
<dbReference type="Proteomes" id="UP001161757">
    <property type="component" value="Unassembled WGS sequence"/>
</dbReference>
<keyword evidence="4" id="KW-0238">DNA-binding</keyword>
<dbReference type="SMART" id="SM00066">
    <property type="entry name" value="GAL4"/>
    <property type="match status" value="1"/>
</dbReference>
<dbReference type="SUPFAM" id="SSF57701">
    <property type="entry name" value="Zn2/Cys6 DNA-binding domain"/>
    <property type="match status" value="1"/>
</dbReference>
<protein>
    <recommendedName>
        <fullName evidence="7">Zn(2)-C6 fungal-type domain-containing protein</fullName>
    </recommendedName>
</protein>
<dbReference type="InterPro" id="IPR001138">
    <property type="entry name" value="Zn2Cys6_DnaBD"/>
</dbReference>
<gene>
    <name evidence="8" type="ORF">HRR80_008606</name>
</gene>
<organism evidence="8 9">
    <name type="scientific">Exophiala dermatitidis</name>
    <name type="common">Black yeast-like fungus</name>
    <name type="synonym">Wangiella dermatitidis</name>
    <dbReference type="NCBI Taxonomy" id="5970"/>
    <lineage>
        <taxon>Eukaryota</taxon>
        <taxon>Fungi</taxon>
        <taxon>Dikarya</taxon>
        <taxon>Ascomycota</taxon>
        <taxon>Pezizomycotina</taxon>
        <taxon>Eurotiomycetes</taxon>
        <taxon>Chaetothyriomycetidae</taxon>
        <taxon>Chaetothyriales</taxon>
        <taxon>Herpotrichiellaceae</taxon>
        <taxon>Exophiala</taxon>
    </lineage>
</organism>
<keyword evidence="2" id="KW-0862">Zinc</keyword>
<dbReference type="EMBL" id="JAJGCB010000025">
    <property type="protein sequence ID" value="KAJ8987458.1"/>
    <property type="molecule type" value="Genomic_DNA"/>
</dbReference>
<sequence>MDKQNKSTASLPKTVKRAGKVKTGCLTCKIRKVKCDEARPSCHRCLSTGRVCDGYGIWGGGNRPVRHNTTSSNASVITAGTISSPPLYVVSANEQACMEWFILRTTTKLPGPWKLAFWTTLLPQACITTNAVFRAVLALSSVHKVQALDIRDGTMELFMLQQYNRATNDLRSLIGRGKDSIRATLITCAIFIHLEYLRGCYRTATIHLRHGLAILEHISSVDMVDEWIVDTFTTFFIQAKLAGQDVAFPQHLQRKPGLRFSTLYQGRQALEHILLRIIGVGDASEIFLDCEAVHNELNLWLEASEICVCTSTLVDQFSWKLLRIYNTMALIMVKRLRPANSELQTTMENPFRSILNQCQPLFDFVRNNSARADDASEVIADIGWIPPIYYTALHSCDQRTRKRAVGLLRLVPHREGVWNSVSAAMVAEERLLDNK</sequence>
<keyword evidence="6" id="KW-0539">Nucleus</keyword>
<feature type="domain" description="Zn(2)-C6 fungal-type" evidence="7">
    <location>
        <begin position="24"/>
        <end position="52"/>
    </location>
</feature>
<evidence type="ECO:0000256" key="6">
    <source>
        <dbReference type="ARBA" id="ARBA00023242"/>
    </source>
</evidence>
<proteinExistence type="predicted"/>
<evidence type="ECO:0000256" key="4">
    <source>
        <dbReference type="ARBA" id="ARBA00023125"/>
    </source>
</evidence>
<accession>A0AAN6ELN1</accession>
<comment type="caution">
    <text evidence="8">The sequence shown here is derived from an EMBL/GenBank/DDBJ whole genome shotgun (WGS) entry which is preliminary data.</text>
</comment>
<dbReference type="GO" id="GO:0003677">
    <property type="term" value="F:DNA binding"/>
    <property type="evidence" value="ECO:0007669"/>
    <property type="project" value="UniProtKB-KW"/>
</dbReference>
<dbReference type="InterPro" id="IPR052360">
    <property type="entry name" value="Transcr_Regulatory_Proteins"/>
</dbReference>
<dbReference type="AlphaFoldDB" id="A0AAN6ELN1"/>
<keyword evidence="1" id="KW-0479">Metal-binding</keyword>
<keyword evidence="3" id="KW-0805">Transcription regulation</keyword>
<keyword evidence="5" id="KW-0804">Transcription</keyword>
<evidence type="ECO:0000256" key="2">
    <source>
        <dbReference type="ARBA" id="ARBA00022833"/>
    </source>
</evidence>
<dbReference type="Pfam" id="PF00172">
    <property type="entry name" value="Zn_clus"/>
    <property type="match status" value="1"/>
</dbReference>
<evidence type="ECO:0000259" key="7">
    <source>
        <dbReference type="PROSITE" id="PS50048"/>
    </source>
</evidence>
<dbReference type="InterPro" id="IPR036864">
    <property type="entry name" value="Zn2-C6_fun-type_DNA-bd_sf"/>
</dbReference>
<evidence type="ECO:0000256" key="5">
    <source>
        <dbReference type="ARBA" id="ARBA00023163"/>
    </source>
</evidence>
<dbReference type="GO" id="GO:0000981">
    <property type="term" value="F:DNA-binding transcription factor activity, RNA polymerase II-specific"/>
    <property type="evidence" value="ECO:0007669"/>
    <property type="project" value="InterPro"/>
</dbReference>
<name>A0AAN6ELN1_EXODE</name>